<evidence type="ECO:0000256" key="8">
    <source>
        <dbReference type="ARBA" id="ARBA00023242"/>
    </source>
</evidence>
<reference evidence="13" key="1">
    <citation type="submission" date="2022-03" db="EMBL/GenBank/DDBJ databases">
        <authorList>
            <person name="Lindestad O."/>
        </authorList>
    </citation>
    <scope>NUCLEOTIDE SEQUENCE</scope>
</reference>
<evidence type="ECO:0000256" key="2">
    <source>
        <dbReference type="ARBA" id="ARBA00004496"/>
    </source>
</evidence>
<dbReference type="InterPro" id="IPR039949">
    <property type="entry name" value="NAA40"/>
</dbReference>
<dbReference type="InterPro" id="IPR000182">
    <property type="entry name" value="GNAT_dom"/>
</dbReference>
<evidence type="ECO:0000259" key="12">
    <source>
        <dbReference type="PROSITE" id="PS51186"/>
    </source>
</evidence>
<protein>
    <recommendedName>
        <fullName evidence="5">N-alpha-acetyltransferase 40</fullName>
        <ecNumber evidence="4">2.3.1.257</ecNumber>
    </recommendedName>
</protein>
<comment type="caution">
    <text evidence="13">The sequence shown here is derived from an EMBL/GenBank/DDBJ whole genome shotgun (WGS) entry which is preliminary data.</text>
</comment>
<comment type="catalytic activity">
    <reaction evidence="10">
        <text>N-terminal L-seryl-[histone H2A] + acetyl-CoA = N-terminal N(alpha)-acetyl-L-seryl-[histone H2A] + CoA + H(+)</text>
        <dbReference type="Rhea" id="RHEA:50600"/>
        <dbReference type="Rhea" id="RHEA-COMP:12742"/>
        <dbReference type="Rhea" id="RHEA-COMP:12744"/>
        <dbReference type="ChEBI" id="CHEBI:15378"/>
        <dbReference type="ChEBI" id="CHEBI:57287"/>
        <dbReference type="ChEBI" id="CHEBI:57288"/>
        <dbReference type="ChEBI" id="CHEBI:64738"/>
        <dbReference type="ChEBI" id="CHEBI:83690"/>
        <dbReference type="EC" id="2.3.1.257"/>
    </reaction>
</comment>
<dbReference type="Proteomes" id="UP000838756">
    <property type="component" value="Unassembled WGS sequence"/>
</dbReference>
<evidence type="ECO:0000313" key="14">
    <source>
        <dbReference type="Proteomes" id="UP000838756"/>
    </source>
</evidence>
<accession>A0A8S4RTY4</accession>
<comment type="catalytic activity">
    <reaction evidence="11">
        <text>N-terminal L-seryl-[histone H4] + acetyl-CoA = N-terminal N(alpha)-acetyl-L-seryl-[histone H4] + CoA + H(+)</text>
        <dbReference type="Rhea" id="RHEA:50596"/>
        <dbReference type="Rhea" id="RHEA-COMP:12740"/>
        <dbReference type="Rhea" id="RHEA-COMP:12743"/>
        <dbReference type="ChEBI" id="CHEBI:15378"/>
        <dbReference type="ChEBI" id="CHEBI:57287"/>
        <dbReference type="ChEBI" id="CHEBI:57288"/>
        <dbReference type="ChEBI" id="CHEBI:64738"/>
        <dbReference type="ChEBI" id="CHEBI:83690"/>
        <dbReference type="EC" id="2.3.1.257"/>
    </reaction>
</comment>
<gene>
    <name evidence="13" type="primary">jg13127</name>
    <name evidence="13" type="ORF">PAEG_LOCUS17534</name>
</gene>
<comment type="similarity">
    <text evidence="3">Belongs to the acetyltransferase family. NAA40 subfamily.</text>
</comment>
<dbReference type="PANTHER" id="PTHR20531">
    <property type="entry name" value="N-ALPHA-ACETYLTRANSFERASE 40"/>
    <property type="match status" value="1"/>
</dbReference>
<dbReference type="SUPFAM" id="SSF55729">
    <property type="entry name" value="Acyl-CoA N-acyltransferases (Nat)"/>
    <property type="match status" value="1"/>
</dbReference>
<dbReference type="GO" id="GO:1990189">
    <property type="term" value="F:protein N-terminal-serine acetyltransferase activity"/>
    <property type="evidence" value="ECO:0007669"/>
    <property type="project" value="UniProtKB-EC"/>
</dbReference>
<evidence type="ECO:0000256" key="7">
    <source>
        <dbReference type="ARBA" id="ARBA00022679"/>
    </source>
</evidence>
<dbReference type="AlphaFoldDB" id="A0A8S4RTY4"/>
<keyword evidence="7" id="KW-0808">Transferase</keyword>
<keyword evidence="8" id="KW-0539">Nucleus</keyword>
<dbReference type="GO" id="GO:0010485">
    <property type="term" value="F:histone H4 acetyltransferase activity"/>
    <property type="evidence" value="ECO:0007669"/>
    <property type="project" value="InterPro"/>
</dbReference>
<dbReference type="Gene3D" id="3.40.630.30">
    <property type="match status" value="1"/>
</dbReference>
<evidence type="ECO:0000256" key="10">
    <source>
        <dbReference type="ARBA" id="ARBA00047821"/>
    </source>
</evidence>
<organism evidence="13 14">
    <name type="scientific">Pararge aegeria aegeria</name>
    <dbReference type="NCBI Taxonomy" id="348720"/>
    <lineage>
        <taxon>Eukaryota</taxon>
        <taxon>Metazoa</taxon>
        <taxon>Ecdysozoa</taxon>
        <taxon>Arthropoda</taxon>
        <taxon>Hexapoda</taxon>
        <taxon>Insecta</taxon>
        <taxon>Pterygota</taxon>
        <taxon>Neoptera</taxon>
        <taxon>Endopterygota</taxon>
        <taxon>Lepidoptera</taxon>
        <taxon>Glossata</taxon>
        <taxon>Ditrysia</taxon>
        <taxon>Papilionoidea</taxon>
        <taxon>Nymphalidae</taxon>
        <taxon>Satyrinae</taxon>
        <taxon>Satyrini</taxon>
        <taxon>Parargina</taxon>
        <taxon>Pararge</taxon>
    </lineage>
</organism>
<proteinExistence type="inferred from homology"/>
<feature type="domain" description="N-acetyltransferase" evidence="12">
    <location>
        <begin position="1"/>
        <end position="113"/>
    </location>
</feature>
<evidence type="ECO:0000256" key="5">
    <source>
        <dbReference type="ARBA" id="ARBA00015043"/>
    </source>
</evidence>
<dbReference type="PANTHER" id="PTHR20531:SF1">
    <property type="entry name" value="N-ALPHA-ACETYLTRANSFERASE 40"/>
    <property type="match status" value="1"/>
</dbReference>
<keyword evidence="14" id="KW-1185">Reference proteome</keyword>
<name>A0A8S4RTY4_9NEOP</name>
<evidence type="ECO:0000256" key="11">
    <source>
        <dbReference type="ARBA" id="ARBA00049524"/>
    </source>
</evidence>
<keyword evidence="6" id="KW-0963">Cytoplasm</keyword>
<keyword evidence="9" id="KW-0012">Acyltransferase</keyword>
<dbReference type="GO" id="GO:0005634">
    <property type="term" value="C:nucleus"/>
    <property type="evidence" value="ECO:0007669"/>
    <property type="project" value="UniProtKB-SubCell"/>
</dbReference>
<dbReference type="GO" id="GO:0043998">
    <property type="term" value="F:histone H2A acetyltransferase activity"/>
    <property type="evidence" value="ECO:0007669"/>
    <property type="project" value="InterPro"/>
</dbReference>
<dbReference type="EMBL" id="CAKXAJ010025571">
    <property type="protein sequence ID" value="CAH2241069.1"/>
    <property type="molecule type" value="Genomic_DNA"/>
</dbReference>
<evidence type="ECO:0000256" key="3">
    <source>
        <dbReference type="ARBA" id="ARBA00008870"/>
    </source>
</evidence>
<evidence type="ECO:0000256" key="9">
    <source>
        <dbReference type="ARBA" id="ARBA00023315"/>
    </source>
</evidence>
<sequence>MPKRCTFLERRVLTSSSRIRGHFVAALIVSTCAIAACYEVQIEEGERRRGLGQHLMRVLERLAQATHMRCVRLTALTHNPSAAAFFKACGYSIDETSPSKEDSAHYEILSKATDNTEECVA</sequence>
<dbReference type="GO" id="GO:0005737">
    <property type="term" value="C:cytoplasm"/>
    <property type="evidence" value="ECO:0007669"/>
    <property type="project" value="UniProtKB-SubCell"/>
</dbReference>
<comment type="subcellular location">
    <subcellularLocation>
        <location evidence="2">Cytoplasm</location>
    </subcellularLocation>
    <subcellularLocation>
        <location evidence="1">Nucleus</location>
    </subcellularLocation>
</comment>
<evidence type="ECO:0000256" key="6">
    <source>
        <dbReference type="ARBA" id="ARBA00022490"/>
    </source>
</evidence>
<evidence type="ECO:0000256" key="4">
    <source>
        <dbReference type="ARBA" id="ARBA00012950"/>
    </source>
</evidence>
<dbReference type="OrthoDB" id="424551at2759"/>
<dbReference type="CDD" id="cd04301">
    <property type="entry name" value="NAT_SF"/>
    <property type="match status" value="1"/>
</dbReference>
<evidence type="ECO:0000313" key="13">
    <source>
        <dbReference type="EMBL" id="CAH2241069.1"/>
    </source>
</evidence>
<dbReference type="InterPro" id="IPR016181">
    <property type="entry name" value="Acyl_CoA_acyltransferase"/>
</dbReference>
<evidence type="ECO:0000256" key="1">
    <source>
        <dbReference type="ARBA" id="ARBA00004123"/>
    </source>
</evidence>
<dbReference type="PROSITE" id="PS51186">
    <property type="entry name" value="GNAT"/>
    <property type="match status" value="1"/>
</dbReference>
<dbReference type="EC" id="2.3.1.257" evidence="4"/>
<dbReference type="Pfam" id="PF00583">
    <property type="entry name" value="Acetyltransf_1"/>
    <property type="match status" value="1"/>
</dbReference>